<evidence type="ECO:0000313" key="2">
    <source>
        <dbReference type="Proteomes" id="UP001174677"/>
    </source>
</evidence>
<evidence type="ECO:0000313" key="1">
    <source>
        <dbReference type="EMBL" id="KAJ9175253.1"/>
    </source>
</evidence>
<proteinExistence type="predicted"/>
<keyword evidence="2" id="KW-1185">Reference proteome</keyword>
<accession>A0ABQ9M8K6</accession>
<name>A0ABQ9M8K6_HEVBR</name>
<dbReference type="PANTHER" id="PTHR35121:SF4">
    <property type="entry name" value="SWIM-TYPE DOMAIN-CONTAINING PROTEIN"/>
    <property type="match status" value="1"/>
</dbReference>
<dbReference type="EMBL" id="JARPOI010000008">
    <property type="protein sequence ID" value="KAJ9175253.1"/>
    <property type="molecule type" value="Genomic_DNA"/>
</dbReference>
<gene>
    <name evidence="1" type="ORF">P3X46_013825</name>
</gene>
<organism evidence="1 2">
    <name type="scientific">Hevea brasiliensis</name>
    <name type="common">Para rubber tree</name>
    <name type="synonym">Siphonia brasiliensis</name>
    <dbReference type="NCBI Taxonomy" id="3981"/>
    <lineage>
        <taxon>Eukaryota</taxon>
        <taxon>Viridiplantae</taxon>
        <taxon>Streptophyta</taxon>
        <taxon>Embryophyta</taxon>
        <taxon>Tracheophyta</taxon>
        <taxon>Spermatophyta</taxon>
        <taxon>Magnoliopsida</taxon>
        <taxon>eudicotyledons</taxon>
        <taxon>Gunneridae</taxon>
        <taxon>Pentapetalae</taxon>
        <taxon>rosids</taxon>
        <taxon>fabids</taxon>
        <taxon>Malpighiales</taxon>
        <taxon>Euphorbiaceae</taxon>
        <taxon>Crotonoideae</taxon>
        <taxon>Micrandreae</taxon>
        <taxon>Hevea</taxon>
    </lineage>
</organism>
<dbReference type="Proteomes" id="UP001174677">
    <property type="component" value="Chromosome 8"/>
</dbReference>
<reference evidence="1 2" key="1">
    <citation type="journal article" date="2023" name="Plant Biotechnol. J.">
        <title>Chromosome-level wild Hevea brasiliensis genome provides new tools for genomic-assisted breeding and valuable loci to elevate rubber yield.</title>
        <authorList>
            <person name="Cheng H."/>
            <person name="Song X."/>
            <person name="Hu Y."/>
            <person name="Wu T."/>
            <person name="Yang Q."/>
            <person name="An Z."/>
            <person name="Feng S."/>
            <person name="Deng Z."/>
            <person name="Wu W."/>
            <person name="Zeng X."/>
            <person name="Tu M."/>
            <person name="Wang X."/>
            <person name="Huang H."/>
        </authorList>
    </citation>
    <scope>NUCLEOTIDE SEQUENCE [LARGE SCALE GENOMIC DNA]</scope>
    <source>
        <strain evidence="1">MT/VB/25A 57/8</strain>
    </source>
</reference>
<dbReference type="PANTHER" id="PTHR35121">
    <property type="entry name" value="HOMEODOMAIN PROTEIN 8, PUTATIVE-RELATED"/>
    <property type="match status" value="1"/>
</dbReference>
<comment type="caution">
    <text evidence="1">The sequence shown here is derived from an EMBL/GenBank/DDBJ whole genome shotgun (WGS) entry which is preliminary data.</text>
</comment>
<sequence>MAAGATEILLQCVFNGSISIHDVEIQRRPYHCNCKCVLHNLDGLCPSACTQNRTISFPKKQAWTGCSLSIRASKFSSHTSTCDDLSDKKREDPFKALSLSSR</sequence>
<protein>
    <submittedName>
        <fullName evidence="1">Uncharacterized protein</fullName>
    </submittedName>
</protein>